<proteinExistence type="predicted"/>
<evidence type="ECO:0000313" key="6">
    <source>
        <dbReference type="Proteomes" id="UP001162640"/>
    </source>
</evidence>
<protein>
    <recommendedName>
        <fullName evidence="4">HTH myb-type domain-containing protein</fullName>
    </recommendedName>
</protein>
<dbReference type="Gene3D" id="1.10.10.60">
    <property type="entry name" value="Homeodomain-like"/>
    <property type="match status" value="1"/>
</dbReference>
<evidence type="ECO:0000256" key="1">
    <source>
        <dbReference type="ARBA" id="ARBA00023015"/>
    </source>
</evidence>
<dbReference type="InterPro" id="IPR017930">
    <property type="entry name" value="Myb_dom"/>
</dbReference>
<dbReference type="InterPro" id="IPR001005">
    <property type="entry name" value="SANT/Myb"/>
</dbReference>
<dbReference type="SUPFAM" id="SSF46689">
    <property type="entry name" value="Homeodomain-like"/>
    <property type="match status" value="1"/>
</dbReference>
<dbReference type="NCBIfam" id="TIGR01557">
    <property type="entry name" value="myb_SHAQKYF"/>
    <property type="match status" value="1"/>
</dbReference>
<feature type="domain" description="HTH myb-type" evidence="4">
    <location>
        <begin position="76"/>
        <end position="124"/>
    </location>
</feature>
<dbReference type="EMBL" id="BLQM01000208">
    <property type="protein sequence ID" value="GMH75433.1"/>
    <property type="molecule type" value="Genomic_DNA"/>
</dbReference>
<gene>
    <name evidence="5" type="ORF">TL16_g06762</name>
</gene>
<name>A0A9W7EG67_9STRA</name>
<dbReference type="PANTHER" id="PTHR12802">
    <property type="entry name" value="SWI/SNF COMPLEX-RELATED"/>
    <property type="match status" value="1"/>
</dbReference>
<keyword evidence="3" id="KW-0539">Nucleus</keyword>
<comment type="caution">
    <text evidence="5">The sequence shown here is derived from an EMBL/GenBank/DDBJ whole genome shotgun (WGS) entry which is preliminary data.</text>
</comment>
<dbReference type="GO" id="GO:0003677">
    <property type="term" value="F:DNA binding"/>
    <property type="evidence" value="ECO:0007669"/>
    <property type="project" value="InterPro"/>
</dbReference>
<organism evidence="5 6">
    <name type="scientific">Triparma laevis f. inornata</name>
    <dbReference type="NCBI Taxonomy" id="1714386"/>
    <lineage>
        <taxon>Eukaryota</taxon>
        <taxon>Sar</taxon>
        <taxon>Stramenopiles</taxon>
        <taxon>Ochrophyta</taxon>
        <taxon>Bolidophyceae</taxon>
        <taxon>Parmales</taxon>
        <taxon>Triparmaceae</taxon>
        <taxon>Triparma</taxon>
    </lineage>
</organism>
<evidence type="ECO:0000313" key="5">
    <source>
        <dbReference type="EMBL" id="GMH75433.1"/>
    </source>
</evidence>
<dbReference type="Proteomes" id="UP001162640">
    <property type="component" value="Unassembled WGS sequence"/>
</dbReference>
<dbReference type="InterPro" id="IPR006447">
    <property type="entry name" value="Myb_dom_plants"/>
</dbReference>
<dbReference type="CDD" id="cd00167">
    <property type="entry name" value="SANT"/>
    <property type="match status" value="1"/>
</dbReference>
<accession>A0A9W7EG67</accession>
<dbReference type="Pfam" id="PF00249">
    <property type="entry name" value="Myb_DNA-binding"/>
    <property type="match status" value="1"/>
</dbReference>
<evidence type="ECO:0000259" key="4">
    <source>
        <dbReference type="PROSITE" id="PS51294"/>
    </source>
</evidence>
<reference evidence="6" key="1">
    <citation type="journal article" date="2023" name="Commun. Biol.">
        <title>Genome analysis of Parmales, the sister group of diatoms, reveals the evolutionary specialization of diatoms from phago-mixotrophs to photoautotrophs.</title>
        <authorList>
            <person name="Ban H."/>
            <person name="Sato S."/>
            <person name="Yoshikawa S."/>
            <person name="Yamada K."/>
            <person name="Nakamura Y."/>
            <person name="Ichinomiya M."/>
            <person name="Sato N."/>
            <person name="Blanc-Mathieu R."/>
            <person name="Endo H."/>
            <person name="Kuwata A."/>
            <person name="Ogata H."/>
        </authorList>
    </citation>
    <scope>NUCLEOTIDE SEQUENCE [LARGE SCALE GENOMIC DNA]</scope>
</reference>
<keyword evidence="1" id="KW-0805">Transcription regulation</keyword>
<dbReference type="SMART" id="SM00717">
    <property type="entry name" value="SANT"/>
    <property type="match status" value="1"/>
</dbReference>
<evidence type="ECO:0000256" key="3">
    <source>
        <dbReference type="ARBA" id="ARBA00023242"/>
    </source>
</evidence>
<evidence type="ECO:0000256" key="2">
    <source>
        <dbReference type="ARBA" id="ARBA00023163"/>
    </source>
</evidence>
<dbReference type="PROSITE" id="PS51294">
    <property type="entry name" value="HTH_MYB"/>
    <property type="match status" value="1"/>
</dbReference>
<dbReference type="AlphaFoldDB" id="A0A9W7EG67"/>
<keyword evidence="2" id="KW-0804">Transcription</keyword>
<dbReference type="InterPro" id="IPR009057">
    <property type="entry name" value="Homeodomain-like_sf"/>
</dbReference>
<sequence length="192" mass="21954">MISSPDPSYTRIDALGYDLNATPQSIESMIGFGMEEEVGMLGIEHQLIGTGNIGEWVEEEEQEKRFPTFQGGNNIGRWTDTEHAQFILGLEKFGKRWNLLNEFIKTRDTVQIRSHAQKFFKRPQKFFAKDNDYGLRSGSLAGVSADPASAAQTNTQNMVINKKYYCENKNFENYIAHHHHKIFSQKAPQYSL</sequence>